<reference evidence="3 4" key="1">
    <citation type="submission" date="2024-04" db="EMBL/GenBank/DDBJ databases">
        <title>Polymorphospora sp. isolated from Baiyangdian Lake in Xiong'an New Area.</title>
        <authorList>
            <person name="Zhang X."/>
            <person name="Liu J."/>
        </authorList>
    </citation>
    <scope>NUCLEOTIDE SEQUENCE [LARGE SCALE GENOMIC DNA]</scope>
    <source>
        <strain evidence="3 4">2-325</strain>
    </source>
</reference>
<dbReference type="Gene3D" id="3.40.50.720">
    <property type="entry name" value="NAD(P)-binding Rossmann-like Domain"/>
    <property type="match status" value="1"/>
</dbReference>
<keyword evidence="4" id="KW-1185">Reference proteome</keyword>
<dbReference type="RefSeq" id="WP_375736393.1">
    <property type="nucleotide sequence ID" value="NZ_JBCGDC010000131.1"/>
</dbReference>
<proteinExistence type="predicted"/>
<feature type="domain" description="RmlD-like substrate binding" evidence="2">
    <location>
        <begin position="1"/>
        <end position="247"/>
    </location>
</feature>
<dbReference type="PANTHER" id="PTHR43242">
    <property type="entry name" value="NAD(P)-BINDING ROSSMANN-FOLD SUPERFAMILY PROTEIN"/>
    <property type="match status" value="1"/>
</dbReference>
<accession>A0ABV5D1W5</accession>
<evidence type="ECO:0000259" key="2">
    <source>
        <dbReference type="Pfam" id="PF04321"/>
    </source>
</evidence>
<protein>
    <submittedName>
        <fullName evidence="3">Sugar nucleotide-binding protein</fullName>
    </submittedName>
</protein>
<gene>
    <name evidence="3" type="ORF">AAFH96_29720</name>
</gene>
<dbReference type="SUPFAM" id="SSF51735">
    <property type="entry name" value="NAD(P)-binding Rossmann-fold domains"/>
    <property type="match status" value="1"/>
</dbReference>
<dbReference type="Pfam" id="PF04321">
    <property type="entry name" value="RmlD_sub_bind"/>
    <property type="match status" value="1"/>
</dbReference>
<organism evidence="3 4">
    <name type="scientific">Polymorphospora lycopeni</name>
    <dbReference type="NCBI Taxonomy" id="3140240"/>
    <lineage>
        <taxon>Bacteria</taxon>
        <taxon>Bacillati</taxon>
        <taxon>Actinomycetota</taxon>
        <taxon>Actinomycetes</taxon>
        <taxon>Micromonosporales</taxon>
        <taxon>Micromonosporaceae</taxon>
        <taxon>Polymorphospora</taxon>
    </lineage>
</organism>
<feature type="compositionally biased region" description="Basic residues" evidence="1">
    <location>
        <begin position="290"/>
        <end position="300"/>
    </location>
</feature>
<name>A0ABV5D1W5_9ACTN</name>
<comment type="caution">
    <text evidence="3">The sequence shown here is derived from an EMBL/GenBank/DDBJ whole genome shotgun (WGS) entry which is preliminary data.</text>
</comment>
<dbReference type="EMBL" id="JBCGDC010000131">
    <property type="protein sequence ID" value="MFB6397246.1"/>
    <property type="molecule type" value="Genomic_DNA"/>
</dbReference>
<evidence type="ECO:0000313" key="4">
    <source>
        <dbReference type="Proteomes" id="UP001582793"/>
    </source>
</evidence>
<sequence length="300" mass="31380">MTLLVVGATGLLGGEVCRQAVAAGRRVVGTHHRTAGAVPDVTWTPLDVRDRSAVLALAGRVRPTAVVNTAYRYDDWAVTADGAAHVALAAASVGARLVHVSSDAIHSGRSTPYADDEPPSPVFAYGAAKAAAETAVRLVDPGAVLVRTSLIVGDENSEQVRLCLAAATDGGPRLFADQIRCPLGVEDLASAVLELVDHPVAGPLNVCGPEALSRVELGVLVARRHGIDPARLRTGTIASSGRPSPAEVRLDPARAVALLRTRLRPVSTYLTPGQPSRPPGDPRDQGVRAPTRRRHARRTP</sequence>
<feature type="region of interest" description="Disordered" evidence="1">
    <location>
        <begin position="266"/>
        <end position="300"/>
    </location>
</feature>
<dbReference type="InterPro" id="IPR036291">
    <property type="entry name" value="NAD(P)-bd_dom_sf"/>
</dbReference>
<dbReference type="InterPro" id="IPR029903">
    <property type="entry name" value="RmlD-like-bd"/>
</dbReference>
<evidence type="ECO:0000256" key="1">
    <source>
        <dbReference type="SAM" id="MobiDB-lite"/>
    </source>
</evidence>
<dbReference type="Proteomes" id="UP001582793">
    <property type="component" value="Unassembled WGS sequence"/>
</dbReference>
<dbReference type="PANTHER" id="PTHR43242:SF1">
    <property type="entry name" value="NAD(P)-BINDING ROSSMANN-FOLD SUPERFAMILY PROTEIN"/>
    <property type="match status" value="1"/>
</dbReference>
<evidence type="ECO:0000313" key="3">
    <source>
        <dbReference type="EMBL" id="MFB6397246.1"/>
    </source>
</evidence>